<dbReference type="GO" id="GO:0005829">
    <property type="term" value="C:cytosol"/>
    <property type="evidence" value="ECO:0007669"/>
    <property type="project" value="TreeGrafter"/>
</dbReference>
<dbReference type="PIRSF" id="PIRSF001480">
    <property type="entry name" value="Mannose-6-phosphate_isomerase"/>
    <property type="match status" value="1"/>
</dbReference>
<feature type="binding site" evidence="12">
    <location>
        <position position="128"/>
    </location>
    <ligand>
        <name>Zn(2+)</name>
        <dbReference type="ChEBI" id="CHEBI:29105"/>
    </ligand>
</feature>
<keyword evidence="20" id="KW-1185">Reference proteome</keyword>
<proteinExistence type="inferred from homology"/>
<dbReference type="Gene3D" id="1.10.441.10">
    <property type="entry name" value="Phosphomannose Isomerase, domain 2"/>
    <property type="match status" value="1"/>
</dbReference>
<dbReference type="InterPro" id="IPR011051">
    <property type="entry name" value="RmlC_Cupin_sf"/>
</dbReference>
<keyword evidence="10 13" id="KW-0413">Isomerase</keyword>
<accession>A0A067QXA2</accession>
<feature type="domain" description="Phosphomannose isomerase type I helical insertion" evidence="18">
    <location>
        <begin position="176"/>
        <end position="242"/>
    </location>
</feature>
<dbReference type="NCBIfam" id="TIGR00218">
    <property type="entry name" value="manA"/>
    <property type="match status" value="1"/>
</dbReference>
<evidence type="ECO:0000256" key="13">
    <source>
        <dbReference type="RuleBase" id="RU000611"/>
    </source>
</evidence>
<reference evidence="19 20" key="1">
    <citation type="journal article" date="2014" name="Nat. Commun.">
        <title>Molecular traces of alternative social organization in a termite genome.</title>
        <authorList>
            <person name="Terrapon N."/>
            <person name="Li C."/>
            <person name="Robertson H.M."/>
            <person name="Ji L."/>
            <person name="Meng X."/>
            <person name="Booth W."/>
            <person name="Chen Z."/>
            <person name="Childers C.P."/>
            <person name="Glastad K.M."/>
            <person name="Gokhale K."/>
            <person name="Gowin J."/>
            <person name="Gronenberg W."/>
            <person name="Hermansen R.A."/>
            <person name="Hu H."/>
            <person name="Hunt B.G."/>
            <person name="Huylmans A.K."/>
            <person name="Khalil S.M."/>
            <person name="Mitchell R.D."/>
            <person name="Munoz-Torres M.C."/>
            <person name="Mustard J.A."/>
            <person name="Pan H."/>
            <person name="Reese J.T."/>
            <person name="Scharf M.E."/>
            <person name="Sun F."/>
            <person name="Vogel H."/>
            <person name="Xiao J."/>
            <person name="Yang W."/>
            <person name="Yang Z."/>
            <person name="Yang Z."/>
            <person name="Zhou J."/>
            <person name="Zhu J."/>
            <person name="Brent C.S."/>
            <person name="Elsik C.G."/>
            <person name="Goodisman M.A."/>
            <person name="Liberles D.A."/>
            <person name="Roe R.M."/>
            <person name="Vargo E.L."/>
            <person name="Vilcinskas A."/>
            <person name="Wang J."/>
            <person name="Bornberg-Bauer E."/>
            <person name="Korb J."/>
            <person name="Zhang G."/>
            <person name="Liebig J."/>
        </authorList>
    </citation>
    <scope>NUCLEOTIDE SEQUENCE [LARGE SCALE GENOMIC DNA]</scope>
    <source>
        <tissue evidence="19">Whole organism</tissue>
    </source>
</reference>
<dbReference type="Gene3D" id="2.60.120.10">
    <property type="entry name" value="Jelly Rolls"/>
    <property type="match status" value="2"/>
</dbReference>
<comment type="similarity">
    <text evidence="4 14">Belongs to the mannose-6-phosphate isomerase type 1 family.</text>
</comment>
<evidence type="ECO:0000256" key="2">
    <source>
        <dbReference type="ARBA" id="ARBA00004496"/>
    </source>
</evidence>
<feature type="binding site" evidence="12">
    <location>
        <position position="101"/>
    </location>
    <ligand>
        <name>Zn(2+)</name>
        <dbReference type="ChEBI" id="CHEBI:29105"/>
    </ligand>
</feature>
<dbReference type="GO" id="GO:0008270">
    <property type="term" value="F:zinc ion binding"/>
    <property type="evidence" value="ECO:0007669"/>
    <property type="project" value="InterPro"/>
</dbReference>
<comment type="catalytic activity">
    <reaction evidence="1 13">
        <text>D-mannose 6-phosphate = D-fructose 6-phosphate</text>
        <dbReference type="Rhea" id="RHEA:12356"/>
        <dbReference type="ChEBI" id="CHEBI:58735"/>
        <dbReference type="ChEBI" id="CHEBI:61527"/>
        <dbReference type="EC" id="5.3.1.8"/>
    </reaction>
</comment>
<dbReference type="InParanoid" id="A0A067QXA2"/>
<dbReference type="UniPathway" id="UPA00126">
    <property type="reaction ID" value="UER00423"/>
</dbReference>
<dbReference type="SUPFAM" id="SSF51182">
    <property type="entry name" value="RmlC-like cupins"/>
    <property type="match status" value="1"/>
</dbReference>
<feature type="binding site" evidence="12">
    <location>
        <position position="103"/>
    </location>
    <ligand>
        <name>Zn(2+)</name>
        <dbReference type="ChEBI" id="CHEBI:29105"/>
    </ligand>
</feature>
<evidence type="ECO:0000256" key="7">
    <source>
        <dbReference type="ARBA" id="ARBA00022490"/>
    </source>
</evidence>
<feature type="domain" description="Phosphomannose isomerase type I catalytic" evidence="17">
    <location>
        <begin position="2"/>
        <end position="144"/>
    </location>
</feature>
<dbReference type="eggNOG" id="KOG2757">
    <property type="taxonomic scope" value="Eukaryota"/>
</dbReference>
<feature type="active site" evidence="11">
    <location>
        <position position="280"/>
    </location>
</feature>
<evidence type="ECO:0000256" key="5">
    <source>
        <dbReference type="ARBA" id="ARBA00011956"/>
    </source>
</evidence>
<dbReference type="GO" id="GO:0005975">
    <property type="term" value="P:carbohydrate metabolic process"/>
    <property type="evidence" value="ECO:0007669"/>
    <property type="project" value="InterPro"/>
</dbReference>
<comment type="subcellular location">
    <subcellularLocation>
        <location evidence="2">Cytoplasm</location>
    </subcellularLocation>
</comment>
<dbReference type="FunFam" id="2.60.120.10:FF:000030">
    <property type="entry name" value="Mannose-6-phosphate isomerase ManA"/>
    <property type="match status" value="1"/>
</dbReference>
<dbReference type="FunFam" id="1.10.441.10:FF:000003">
    <property type="entry name" value="Mannose-6-phosphate isomerase"/>
    <property type="match status" value="1"/>
</dbReference>
<dbReference type="InterPro" id="IPR014710">
    <property type="entry name" value="RmlC-like_jellyroll"/>
</dbReference>
<dbReference type="InterPro" id="IPR046456">
    <property type="entry name" value="PMI_typeI_C"/>
</dbReference>
<evidence type="ECO:0000256" key="8">
    <source>
        <dbReference type="ARBA" id="ARBA00022723"/>
    </source>
</evidence>
<keyword evidence="8 12" id="KW-0479">Metal-binding</keyword>
<evidence type="ECO:0000256" key="3">
    <source>
        <dbReference type="ARBA" id="ARBA00004666"/>
    </source>
</evidence>
<dbReference type="Pfam" id="PF20512">
    <property type="entry name" value="PMI_typeI_hel"/>
    <property type="match status" value="1"/>
</dbReference>
<dbReference type="EMBL" id="KK852854">
    <property type="protein sequence ID" value="KDR14999.1"/>
    <property type="molecule type" value="Genomic_DNA"/>
</dbReference>
<dbReference type="PANTHER" id="PTHR10309:SF0">
    <property type="entry name" value="MANNOSE-6-PHOSPHATE ISOMERASE"/>
    <property type="match status" value="1"/>
</dbReference>
<evidence type="ECO:0000256" key="10">
    <source>
        <dbReference type="ARBA" id="ARBA00023235"/>
    </source>
</evidence>
<evidence type="ECO:0000313" key="20">
    <source>
        <dbReference type="Proteomes" id="UP000027135"/>
    </source>
</evidence>
<evidence type="ECO:0000256" key="4">
    <source>
        <dbReference type="ARBA" id="ARBA00010772"/>
    </source>
</evidence>
<dbReference type="FunCoup" id="A0A067QXA2">
    <property type="interactions" value="1080"/>
</dbReference>
<dbReference type="STRING" id="136037.A0A067QXA2"/>
<dbReference type="PROSITE" id="PS00965">
    <property type="entry name" value="PMI_I_1"/>
    <property type="match status" value="1"/>
</dbReference>
<evidence type="ECO:0000259" key="17">
    <source>
        <dbReference type="Pfam" id="PF20511"/>
    </source>
</evidence>
<gene>
    <name evidence="19" type="ORF">L798_10690</name>
</gene>
<evidence type="ECO:0000256" key="11">
    <source>
        <dbReference type="PIRSR" id="PIRSR001480-1"/>
    </source>
</evidence>
<dbReference type="InterPro" id="IPR046458">
    <property type="entry name" value="PMI_typeI_hel"/>
</dbReference>
<evidence type="ECO:0000256" key="15">
    <source>
        <dbReference type="RuleBase" id="RU004248"/>
    </source>
</evidence>
<comment type="cofactor">
    <cofactor evidence="12 13">
        <name>Zn(2+)</name>
        <dbReference type="ChEBI" id="CHEBI:29105"/>
    </cofactor>
    <text evidence="12 13">Binds 1 zinc ion per subunit.</text>
</comment>
<sequence>MELRCAIQKYAWGKRGRNSEVALLNCGGDPDFMIDDAMPYAELWMGTHPNGPSILKNSSQKLDDWIKAHPESLGAKVTKKFGAQLPFLFKVLSISQALSIQAHPDKILAEKLHCEHPDIYKDPNHKPELAIALTPFEALCGFRPTEEIKKFLKVVPELRTAVGQEVVSKLLTSDEAGIHHALKNCFHSLMTCPRETIKTQLQILLRRLASLDESSLADHDATLLKLHQTYPGDVGCFSVYFLNLLTLQPGEALYLGPNEPHAYLYGDCIECMACSDNVVRAGLTPKYKDVDTLCIMLTYSCEPSNEKRFQGIQEDMYTLRFCPPVPDFSVAKINVPSGITEYALIPRDSASILIVISGQATAGDIVLERGTVIFLPSNQVLDIQCGDRAEALLMFQAMCNV</sequence>
<dbReference type="InterPro" id="IPR046457">
    <property type="entry name" value="PMI_typeI_cat"/>
</dbReference>
<dbReference type="OrthoDB" id="6605218at2759"/>
<organism evidence="19 20">
    <name type="scientific">Zootermopsis nevadensis</name>
    <name type="common">Dampwood termite</name>
    <dbReference type="NCBI Taxonomy" id="136037"/>
    <lineage>
        <taxon>Eukaryota</taxon>
        <taxon>Metazoa</taxon>
        <taxon>Ecdysozoa</taxon>
        <taxon>Arthropoda</taxon>
        <taxon>Hexapoda</taxon>
        <taxon>Insecta</taxon>
        <taxon>Pterygota</taxon>
        <taxon>Neoptera</taxon>
        <taxon>Polyneoptera</taxon>
        <taxon>Dictyoptera</taxon>
        <taxon>Blattodea</taxon>
        <taxon>Blattoidea</taxon>
        <taxon>Termitoidae</taxon>
        <taxon>Termopsidae</taxon>
        <taxon>Zootermopsis</taxon>
    </lineage>
</organism>
<dbReference type="InterPro" id="IPR018050">
    <property type="entry name" value="Pmannose_isomerase-type1_CS"/>
</dbReference>
<dbReference type="Pfam" id="PF20511">
    <property type="entry name" value="PMI_typeI_cat"/>
    <property type="match status" value="1"/>
</dbReference>
<name>A0A067QXA2_ZOONE</name>
<feature type="domain" description="Phosphomannose isomerase type I C-terminal" evidence="16">
    <location>
        <begin position="323"/>
        <end position="361"/>
    </location>
</feature>
<dbReference type="CDD" id="cd07011">
    <property type="entry name" value="cupin_PMI_type_I_N"/>
    <property type="match status" value="1"/>
</dbReference>
<evidence type="ECO:0000256" key="1">
    <source>
        <dbReference type="ARBA" id="ARBA00000757"/>
    </source>
</evidence>
<dbReference type="InterPro" id="IPR016305">
    <property type="entry name" value="Mannose-6-P_Isomerase"/>
</dbReference>
<evidence type="ECO:0000313" key="19">
    <source>
        <dbReference type="EMBL" id="KDR14999.1"/>
    </source>
</evidence>
<feature type="binding site" evidence="12">
    <location>
        <position position="261"/>
    </location>
    <ligand>
        <name>Zn(2+)</name>
        <dbReference type="ChEBI" id="CHEBI:29105"/>
    </ligand>
</feature>
<evidence type="ECO:0000256" key="14">
    <source>
        <dbReference type="RuleBase" id="RU004189"/>
    </source>
</evidence>
<dbReference type="Pfam" id="PF01238">
    <property type="entry name" value="PMI_typeI_C"/>
    <property type="match status" value="1"/>
</dbReference>
<comment type="pathway">
    <text evidence="3 15">Nucleotide-sugar biosynthesis; GDP-alpha-D-mannose biosynthesis; alpha-D-mannose 1-phosphate from D-fructose 6-phosphate: step 1/2.</text>
</comment>
<dbReference type="Proteomes" id="UP000027135">
    <property type="component" value="Unassembled WGS sequence"/>
</dbReference>
<evidence type="ECO:0000256" key="6">
    <source>
        <dbReference type="ARBA" id="ARBA00018236"/>
    </source>
</evidence>
<dbReference type="FunFam" id="2.60.120.10:FF:000044">
    <property type="entry name" value="Mannose-6-phosphate isomerase"/>
    <property type="match status" value="1"/>
</dbReference>
<dbReference type="PROSITE" id="PS00966">
    <property type="entry name" value="PMI_I_2"/>
    <property type="match status" value="1"/>
</dbReference>
<keyword evidence="7" id="KW-0963">Cytoplasm</keyword>
<dbReference type="AlphaFoldDB" id="A0A067QXA2"/>
<dbReference type="InterPro" id="IPR001250">
    <property type="entry name" value="Man6P_Isoase-1"/>
</dbReference>
<keyword evidence="9 12" id="KW-0862">Zinc</keyword>
<dbReference type="PRINTS" id="PR00714">
    <property type="entry name" value="MAN6PISMRASE"/>
</dbReference>
<dbReference type="GO" id="GO:0009298">
    <property type="term" value="P:GDP-mannose biosynthetic process"/>
    <property type="evidence" value="ECO:0007669"/>
    <property type="project" value="UniProtKB-UniPathway"/>
</dbReference>
<evidence type="ECO:0000256" key="9">
    <source>
        <dbReference type="ARBA" id="ARBA00022833"/>
    </source>
</evidence>
<evidence type="ECO:0000259" key="18">
    <source>
        <dbReference type="Pfam" id="PF20512"/>
    </source>
</evidence>
<evidence type="ECO:0000259" key="16">
    <source>
        <dbReference type="Pfam" id="PF01238"/>
    </source>
</evidence>
<dbReference type="OMA" id="DIGLFCG"/>
<evidence type="ECO:0000256" key="12">
    <source>
        <dbReference type="PIRSR" id="PIRSR001480-2"/>
    </source>
</evidence>
<protein>
    <recommendedName>
        <fullName evidence="6 13">Mannose-6-phosphate isomerase</fullName>
        <ecNumber evidence="5 13">5.3.1.8</ecNumber>
    </recommendedName>
</protein>
<dbReference type="GO" id="GO:0004476">
    <property type="term" value="F:mannose-6-phosphate isomerase activity"/>
    <property type="evidence" value="ECO:0007669"/>
    <property type="project" value="UniProtKB-EC"/>
</dbReference>
<dbReference type="PANTHER" id="PTHR10309">
    <property type="entry name" value="MANNOSE-6-PHOSPHATE ISOMERASE"/>
    <property type="match status" value="1"/>
</dbReference>
<dbReference type="EC" id="5.3.1.8" evidence="5 13"/>